<evidence type="ECO:0000313" key="8">
    <source>
        <dbReference type="Proteomes" id="UP001176210"/>
    </source>
</evidence>
<dbReference type="Gene3D" id="1.10.443.10">
    <property type="entry name" value="Intergrase catalytic core"/>
    <property type="match status" value="1"/>
</dbReference>
<evidence type="ECO:0000256" key="3">
    <source>
        <dbReference type="ARBA" id="ARBA00023172"/>
    </source>
</evidence>
<feature type="domain" description="Tyr recombinase" evidence="5">
    <location>
        <begin position="183"/>
        <end position="398"/>
    </location>
</feature>
<comment type="caution">
    <text evidence="7">The sequence shown here is derived from an EMBL/GenBank/DDBJ whole genome shotgun (WGS) entry which is preliminary data.</text>
</comment>
<dbReference type="Pfam" id="PF00589">
    <property type="entry name" value="Phage_integrase"/>
    <property type="match status" value="1"/>
</dbReference>
<dbReference type="InterPro" id="IPR013762">
    <property type="entry name" value="Integrase-like_cat_sf"/>
</dbReference>
<protein>
    <submittedName>
        <fullName evidence="7">Site-specific integrase</fullName>
    </submittedName>
</protein>
<proteinExistence type="inferred from homology"/>
<accession>A0ABT7HWJ8</accession>
<dbReference type="InterPro" id="IPR002104">
    <property type="entry name" value="Integrase_catalytic"/>
</dbReference>
<keyword evidence="2 4" id="KW-0238">DNA-binding</keyword>
<dbReference type="Proteomes" id="UP001176210">
    <property type="component" value="Unassembled WGS sequence"/>
</dbReference>
<dbReference type="EMBL" id="JAPNQM010000001">
    <property type="protein sequence ID" value="MDL0116497.1"/>
    <property type="molecule type" value="Genomic_DNA"/>
</dbReference>
<keyword evidence="8" id="KW-1185">Reference proteome</keyword>
<comment type="similarity">
    <text evidence="1">Belongs to the 'phage' integrase family.</text>
</comment>
<dbReference type="PROSITE" id="PS51898">
    <property type="entry name" value="TYR_RECOMBINASE"/>
    <property type="match status" value="1"/>
</dbReference>
<feature type="domain" description="Core-binding (CB)" evidence="6">
    <location>
        <begin position="70"/>
        <end position="154"/>
    </location>
</feature>
<evidence type="ECO:0000256" key="4">
    <source>
        <dbReference type="PROSITE-ProRule" id="PRU01248"/>
    </source>
</evidence>
<dbReference type="PANTHER" id="PTHR30349:SF64">
    <property type="entry name" value="PROPHAGE INTEGRASE INTD-RELATED"/>
    <property type="match status" value="1"/>
</dbReference>
<gene>
    <name evidence="7" type="ORF">OWO77_05855</name>
</gene>
<evidence type="ECO:0000313" key="7">
    <source>
        <dbReference type="EMBL" id="MDL0116497.1"/>
    </source>
</evidence>
<keyword evidence="3" id="KW-0233">DNA recombination</keyword>
<dbReference type="PANTHER" id="PTHR30349">
    <property type="entry name" value="PHAGE INTEGRASE-RELATED"/>
    <property type="match status" value="1"/>
</dbReference>
<evidence type="ECO:0000256" key="2">
    <source>
        <dbReference type="ARBA" id="ARBA00023125"/>
    </source>
</evidence>
<organism evidence="7 8">
    <name type="scientific">Mammaliicoccus sciuri</name>
    <name type="common">Staphylococcus sciuri</name>
    <dbReference type="NCBI Taxonomy" id="1296"/>
    <lineage>
        <taxon>Bacteria</taxon>
        <taxon>Bacillati</taxon>
        <taxon>Bacillota</taxon>
        <taxon>Bacilli</taxon>
        <taxon>Bacillales</taxon>
        <taxon>Staphylococcaceae</taxon>
        <taxon>Mammaliicoccus</taxon>
    </lineage>
</organism>
<evidence type="ECO:0000259" key="5">
    <source>
        <dbReference type="PROSITE" id="PS51898"/>
    </source>
</evidence>
<name>A0ABT7HWJ8_MAMSC</name>
<sequence>MWYEEFTNKHDIVQYRFYEKYKDPLTDKWKRVSVVMNKNGKQSLKEAQKRLNERIKEKLNDKTPITLKTLTFHQACDEWFEHYKTVSGSKLSSITTIASRLKLVKKHTPDDVLAQKINSNIINKLIKAAIDENKSHKYLKDILRLVKQVMYYLKKKYKMEDVSFIDDIDIPKQARTRDEILAKRENYLELDQVIAVSNRLIEISKKKISEDIKRTYLFTAYIVEFQALNGMRIGELLAIQPQDIDFDNKTLTIDGTIQWTKDKDNHIGIKDTTKTEASYRTISLTTRSCEILKKVMLENKKSLKWGEVYVERGFIFTNFKGSPLMIPSINRVIQKACTDIGIEKRVTTHTMRHTHISLLSQLGVSLKAIMQRVGHTDHKTTLQIYSHVTEQMDKDMMNKLEAVSG</sequence>
<dbReference type="CDD" id="cd01189">
    <property type="entry name" value="INT_ICEBs1_C_like"/>
    <property type="match status" value="1"/>
</dbReference>
<dbReference type="RefSeq" id="WP_285369498.1">
    <property type="nucleotide sequence ID" value="NZ_JAPNQM010000001.1"/>
</dbReference>
<evidence type="ECO:0000256" key="1">
    <source>
        <dbReference type="ARBA" id="ARBA00008857"/>
    </source>
</evidence>
<dbReference type="PROSITE" id="PS51900">
    <property type="entry name" value="CB"/>
    <property type="match status" value="1"/>
</dbReference>
<evidence type="ECO:0000259" key="6">
    <source>
        <dbReference type="PROSITE" id="PS51900"/>
    </source>
</evidence>
<dbReference type="InterPro" id="IPR044068">
    <property type="entry name" value="CB"/>
</dbReference>
<dbReference type="InterPro" id="IPR011010">
    <property type="entry name" value="DNA_brk_join_enz"/>
</dbReference>
<reference evidence="7" key="1">
    <citation type="submission" date="2022-09" db="EMBL/GenBank/DDBJ databases">
        <authorList>
            <person name="De Moura G.S."/>
            <person name="Carvalho E."/>
            <person name="Ramos Sanchez E.M."/>
            <person name="Sellera F.P."/>
            <person name="Marques M.F.S."/>
            <person name="Heinemann M.B."/>
            <person name="De Vliegher S."/>
            <person name="Souza F.N."/>
            <person name="Mota R.A."/>
        </authorList>
    </citation>
    <scope>NUCLEOTIDE SEQUENCE</scope>
    <source>
        <strain evidence="7">BR656</strain>
    </source>
</reference>
<dbReference type="InterPro" id="IPR050090">
    <property type="entry name" value="Tyrosine_recombinase_XerCD"/>
</dbReference>
<dbReference type="SUPFAM" id="SSF56349">
    <property type="entry name" value="DNA breaking-rejoining enzymes"/>
    <property type="match status" value="1"/>
</dbReference>
<dbReference type="Gene3D" id="1.10.150.130">
    <property type="match status" value="1"/>
</dbReference>
<dbReference type="InterPro" id="IPR010998">
    <property type="entry name" value="Integrase_recombinase_N"/>
</dbReference>
<reference evidence="7" key="2">
    <citation type="journal article" date="2023" name="Vet. Microbiol.">
        <title>Emergence of livestock-associated Mammaliicoccus sciuri ST71 co-harbouring mecA and mecC genes in Brazil.</title>
        <authorList>
            <person name="de Moura G.S."/>
            <person name="de Carvalho E."/>
            <person name="Ramos Sanchez E.M."/>
            <person name="Sellera F.P."/>
            <person name="Marques M.F.S."/>
            <person name="Heinemann M.B."/>
            <person name="De Vliegher S."/>
            <person name="Souza F.N."/>
            <person name="Mota R.A."/>
        </authorList>
    </citation>
    <scope>NUCLEOTIDE SEQUENCE</scope>
    <source>
        <strain evidence="7">BR656</strain>
    </source>
</reference>